<accession>A0A9N9C8Y0</accession>
<proteinExistence type="predicted"/>
<dbReference type="AlphaFoldDB" id="A0A9N9C8Y0"/>
<dbReference type="InterPro" id="IPR036404">
    <property type="entry name" value="Jacalin-like_lectin_dom_sf"/>
</dbReference>
<name>A0A9N9C8Y0_9GLOM</name>
<reference evidence="1" key="1">
    <citation type="submission" date="2021-06" db="EMBL/GenBank/DDBJ databases">
        <authorList>
            <person name="Kallberg Y."/>
            <person name="Tangrot J."/>
            <person name="Rosling A."/>
        </authorList>
    </citation>
    <scope>NUCLEOTIDE SEQUENCE</scope>
    <source>
        <strain evidence="1">IN212</strain>
    </source>
</reference>
<dbReference type="OrthoDB" id="2391941at2759"/>
<organism evidence="1 2">
    <name type="scientific">Racocetra fulgida</name>
    <dbReference type="NCBI Taxonomy" id="60492"/>
    <lineage>
        <taxon>Eukaryota</taxon>
        <taxon>Fungi</taxon>
        <taxon>Fungi incertae sedis</taxon>
        <taxon>Mucoromycota</taxon>
        <taxon>Glomeromycotina</taxon>
        <taxon>Glomeromycetes</taxon>
        <taxon>Diversisporales</taxon>
        <taxon>Gigasporaceae</taxon>
        <taxon>Racocetra</taxon>
    </lineage>
</organism>
<dbReference type="Gene3D" id="2.100.10.30">
    <property type="entry name" value="Jacalin-like lectin domain"/>
    <property type="match status" value="1"/>
</dbReference>
<gene>
    <name evidence="1" type="ORF">RFULGI_LOCUS6242</name>
</gene>
<protein>
    <submittedName>
        <fullName evidence="1">18677_t:CDS:1</fullName>
    </submittedName>
</protein>
<dbReference type="Proteomes" id="UP000789396">
    <property type="component" value="Unassembled WGS sequence"/>
</dbReference>
<feature type="non-terminal residue" evidence="1">
    <location>
        <position position="1"/>
    </location>
</feature>
<sequence>TLNSYDKELREKVKDVPYEAYDNLIDQAVTYVNTEINKKATRQSNAEFMKMYLYTFALNKFLPNNSNAPTIAPNRTIGTIYYGIYGKDTFPNGNHGPEDHNALHPMSSDKPDVIAGINVHCGFFLDCLKVKYKNQIGTPTGNEQGGNAFTIRGLDEKYNYVVGVNVHFRERVISGIQFVMSDGQTTQIFGNGEANQKTTEIKCGPIGYNNDFKLVGIQMAESKATEHYNLCVGHIYLIFEHVRIAQ</sequence>
<evidence type="ECO:0000313" key="2">
    <source>
        <dbReference type="Proteomes" id="UP000789396"/>
    </source>
</evidence>
<evidence type="ECO:0000313" key="1">
    <source>
        <dbReference type="EMBL" id="CAG8591407.1"/>
    </source>
</evidence>
<dbReference type="EMBL" id="CAJVPZ010007867">
    <property type="protein sequence ID" value="CAG8591407.1"/>
    <property type="molecule type" value="Genomic_DNA"/>
</dbReference>
<keyword evidence="2" id="KW-1185">Reference proteome</keyword>
<comment type="caution">
    <text evidence="1">The sequence shown here is derived from an EMBL/GenBank/DDBJ whole genome shotgun (WGS) entry which is preliminary data.</text>
</comment>
<dbReference type="SUPFAM" id="SSF51101">
    <property type="entry name" value="Mannose-binding lectins"/>
    <property type="match status" value="1"/>
</dbReference>